<reference evidence="1 2" key="1">
    <citation type="submission" date="2016-08" db="EMBL/GenBank/DDBJ databases">
        <authorList>
            <person name="Seilhamer J.J."/>
        </authorList>
    </citation>
    <scope>NUCLEOTIDE SEQUENCE [LARGE SCALE GENOMIC DNA]</scope>
    <source>
        <strain evidence="1 2">KCTC 42603</strain>
    </source>
</reference>
<dbReference type="STRING" id="1656094.BFC18_15265"/>
<evidence type="ECO:0000313" key="1">
    <source>
        <dbReference type="EMBL" id="OFC70042.1"/>
    </source>
</evidence>
<evidence type="ECO:0008006" key="3">
    <source>
        <dbReference type="Google" id="ProtNLM"/>
    </source>
</evidence>
<comment type="caution">
    <text evidence="1">The sequence shown here is derived from an EMBL/GenBank/DDBJ whole genome shotgun (WGS) entry which is preliminary data.</text>
</comment>
<keyword evidence="2" id="KW-1185">Reference proteome</keyword>
<name>A0A1E7Z9B3_9ALTE</name>
<proteinExistence type="predicted"/>
<organism evidence="1 2">
    <name type="scientific">Alteromonas confluentis</name>
    <dbReference type="NCBI Taxonomy" id="1656094"/>
    <lineage>
        <taxon>Bacteria</taxon>
        <taxon>Pseudomonadati</taxon>
        <taxon>Pseudomonadota</taxon>
        <taxon>Gammaproteobacteria</taxon>
        <taxon>Alteromonadales</taxon>
        <taxon>Alteromonadaceae</taxon>
        <taxon>Alteromonas/Salinimonas group</taxon>
        <taxon>Alteromonas</taxon>
    </lineage>
</organism>
<gene>
    <name evidence="1" type="ORF">BFC18_15265</name>
</gene>
<evidence type="ECO:0000313" key="2">
    <source>
        <dbReference type="Proteomes" id="UP000175691"/>
    </source>
</evidence>
<dbReference type="EMBL" id="MDHN01000032">
    <property type="protein sequence ID" value="OFC70042.1"/>
    <property type="molecule type" value="Genomic_DNA"/>
</dbReference>
<sequence>MSTSPFAVCAISADQQIVVVVPSTSKVTTLSKSEVIDLFMGRFSETNKGQALVPLDYKAESELKGDFYQTLVNRSLRQVNSYWSRLLFSGRARAPIQVSSIDNLDDLFKDNQNYVAYVPMNAVSKEMKIVLVLE</sequence>
<dbReference type="Proteomes" id="UP000175691">
    <property type="component" value="Unassembled WGS sequence"/>
</dbReference>
<protein>
    <recommendedName>
        <fullName evidence="3">Phosphate ABC transporter substrate-binding protein</fullName>
    </recommendedName>
</protein>
<accession>A0A1E7Z9B3</accession>
<dbReference type="AlphaFoldDB" id="A0A1E7Z9B3"/>